<organism evidence="2 3">
    <name type="scientific">Canna indica</name>
    <name type="common">Indian-shot</name>
    <dbReference type="NCBI Taxonomy" id="4628"/>
    <lineage>
        <taxon>Eukaryota</taxon>
        <taxon>Viridiplantae</taxon>
        <taxon>Streptophyta</taxon>
        <taxon>Embryophyta</taxon>
        <taxon>Tracheophyta</taxon>
        <taxon>Spermatophyta</taxon>
        <taxon>Magnoliopsida</taxon>
        <taxon>Liliopsida</taxon>
        <taxon>Zingiberales</taxon>
        <taxon>Cannaceae</taxon>
        <taxon>Canna</taxon>
    </lineage>
</organism>
<dbReference type="PANTHER" id="PTHR36390:SF1">
    <property type="entry name" value="MYOSIN HEAVY CHAIN-LIKE PROTEIN"/>
    <property type="match status" value="1"/>
</dbReference>
<evidence type="ECO:0000256" key="1">
    <source>
        <dbReference type="SAM" id="Coils"/>
    </source>
</evidence>
<protein>
    <submittedName>
        <fullName evidence="2">Paramyosin isoform X1</fullName>
    </submittedName>
</protein>
<sequence>MFNKQSELEEIGGSEASSWDRIHVDKLERELRNCYQEIEYLQDQLNLRNVEANFMAEHVQSLELKLAGTEKLNHRLKMIGDDLIRADSQCLILMKELKYKEEELRKSDLQIENLETLILDSQCEIETLKLDITALDQRCVDAERHAQQLAEEKCRMVKQLDTYETQLQEKQQVISQLENEKKKLQEKVMLFDRNAKHSSLEVEHDKFSSYYSEAVNHLDSQHDKSFLLKLREQLPSSNDICTSGDKLGSSLAKLAAVTSQDEHMKSEIEKMAKQINESELLVNQLKEELREVKLKAKEEAEDLIQEMAELRYQFTGMLEEESKRRALVEEASIRRVQDLEAQVRHEQKKYTTVHRRFEEVNEVAEKQSMEIRKLKHVLEKLHLSTNLESSQRNTSCCCGICSFRTTPLDIEAHVDDEALNA</sequence>
<dbReference type="EMBL" id="CP136890">
    <property type="protein sequence ID" value="WOK92308.1"/>
    <property type="molecule type" value="Genomic_DNA"/>
</dbReference>
<accession>A0AAQ3JNF5</accession>
<feature type="coiled-coil region" evidence="1">
    <location>
        <begin position="97"/>
        <end position="194"/>
    </location>
</feature>
<dbReference type="AlphaFoldDB" id="A0AAQ3JNF5"/>
<name>A0AAQ3JNF5_9LILI</name>
<feature type="coiled-coil region" evidence="1">
    <location>
        <begin position="268"/>
        <end position="313"/>
    </location>
</feature>
<dbReference type="SUPFAM" id="SSF90257">
    <property type="entry name" value="Myosin rod fragments"/>
    <property type="match status" value="1"/>
</dbReference>
<dbReference type="Proteomes" id="UP001327560">
    <property type="component" value="Chromosome 1"/>
</dbReference>
<reference evidence="2 3" key="1">
    <citation type="submission" date="2023-10" db="EMBL/GenBank/DDBJ databases">
        <title>Chromosome-scale genome assembly provides insights into flower coloration mechanisms of Canna indica.</title>
        <authorList>
            <person name="Li C."/>
        </authorList>
    </citation>
    <scope>NUCLEOTIDE SEQUENCE [LARGE SCALE GENOMIC DNA]</scope>
    <source>
        <tissue evidence="2">Flower</tissue>
    </source>
</reference>
<evidence type="ECO:0000313" key="3">
    <source>
        <dbReference type="Proteomes" id="UP001327560"/>
    </source>
</evidence>
<keyword evidence="1" id="KW-0175">Coiled coil</keyword>
<evidence type="ECO:0000313" key="2">
    <source>
        <dbReference type="EMBL" id="WOK92308.1"/>
    </source>
</evidence>
<dbReference type="PANTHER" id="PTHR36390">
    <property type="entry name" value="MYOSIN HEAVY CHAIN-LIKE PROTEIN"/>
    <property type="match status" value="1"/>
</dbReference>
<proteinExistence type="predicted"/>
<gene>
    <name evidence="2" type="ORF">Cni_G00999</name>
</gene>
<keyword evidence="3" id="KW-1185">Reference proteome</keyword>